<proteinExistence type="predicted"/>
<dbReference type="EMBL" id="AYKW01000026">
    <property type="protein sequence ID" value="PIL28270.1"/>
    <property type="molecule type" value="Genomic_DNA"/>
</dbReference>
<dbReference type="InterPro" id="IPR032675">
    <property type="entry name" value="LRR_dom_sf"/>
</dbReference>
<evidence type="ECO:0000313" key="2">
    <source>
        <dbReference type="Proteomes" id="UP000230002"/>
    </source>
</evidence>
<evidence type="ECO:0000313" key="1">
    <source>
        <dbReference type="EMBL" id="PIL28270.1"/>
    </source>
</evidence>
<accession>A0A2G8S3C1</accession>
<organism evidence="1 2">
    <name type="scientific">Ganoderma sinense ZZ0214-1</name>
    <dbReference type="NCBI Taxonomy" id="1077348"/>
    <lineage>
        <taxon>Eukaryota</taxon>
        <taxon>Fungi</taxon>
        <taxon>Dikarya</taxon>
        <taxon>Basidiomycota</taxon>
        <taxon>Agaricomycotina</taxon>
        <taxon>Agaricomycetes</taxon>
        <taxon>Polyporales</taxon>
        <taxon>Polyporaceae</taxon>
        <taxon>Ganoderma</taxon>
    </lineage>
</organism>
<reference evidence="1 2" key="1">
    <citation type="journal article" date="2015" name="Sci. Rep.">
        <title>Chromosome-level genome map provides insights into diverse defense mechanisms in the medicinal fungus Ganoderma sinense.</title>
        <authorList>
            <person name="Zhu Y."/>
            <person name="Xu J."/>
            <person name="Sun C."/>
            <person name="Zhou S."/>
            <person name="Xu H."/>
            <person name="Nelson D.R."/>
            <person name="Qian J."/>
            <person name="Song J."/>
            <person name="Luo H."/>
            <person name="Xiang L."/>
            <person name="Li Y."/>
            <person name="Xu Z."/>
            <person name="Ji A."/>
            <person name="Wang L."/>
            <person name="Lu S."/>
            <person name="Hayward A."/>
            <person name="Sun W."/>
            <person name="Li X."/>
            <person name="Schwartz D.C."/>
            <person name="Wang Y."/>
            <person name="Chen S."/>
        </authorList>
    </citation>
    <scope>NUCLEOTIDE SEQUENCE [LARGE SCALE GENOMIC DNA]</scope>
    <source>
        <strain evidence="1 2">ZZ0214-1</strain>
    </source>
</reference>
<sequence>MTHITTEGEAMLAFLQALPTSQLERCKIDISYLENNRLRLLPLFSGDVRRLRSLYLSRVPFLPSNTFPGLTTFILDLNNNVYRNKDPHLELADLKNFLDGSPGLENLHLHWVWCHTGPHPPKASNATPRVVLPHLRNFTLKLDSPLISVAVPMILSVIELPHACQIQLAPVSLNELEAMSPSLLSLGRPLTRMRLMLAAKSFPDPAGSPSWEWSLVLASRQADCAAIRLALQPEPVDRTRRIPEGAFSKPPLFADVEELWCTSSLGRYEDDLLCSVLSLPPKVRSLALCIQFWELGYSHGYLARVARVCRQLDTLCICIPNADNLRDVREALTSAGPYGRPRCRAIRRVAVGFDQSSTWLSSGATSWRDCGAGTEVSWTGQIARPSDDEMNSTEIERLLSAAPQVVEEPASIRASWPTFPGFLHPY</sequence>
<evidence type="ECO:0008006" key="3">
    <source>
        <dbReference type="Google" id="ProtNLM"/>
    </source>
</evidence>
<name>A0A2G8S3C1_9APHY</name>
<dbReference type="OrthoDB" id="2758689at2759"/>
<dbReference type="Gene3D" id="3.80.10.10">
    <property type="entry name" value="Ribonuclease Inhibitor"/>
    <property type="match status" value="1"/>
</dbReference>
<dbReference type="Proteomes" id="UP000230002">
    <property type="component" value="Unassembled WGS sequence"/>
</dbReference>
<dbReference type="AlphaFoldDB" id="A0A2G8S3C1"/>
<protein>
    <recommendedName>
        <fullName evidence="3">F-box domain-containing protein</fullName>
    </recommendedName>
</protein>
<gene>
    <name evidence="1" type="ORF">GSI_09682</name>
</gene>
<comment type="caution">
    <text evidence="1">The sequence shown here is derived from an EMBL/GenBank/DDBJ whole genome shotgun (WGS) entry which is preliminary data.</text>
</comment>
<keyword evidence="2" id="KW-1185">Reference proteome</keyword>